<comment type="subcellular location">
    <subcellularLocation>
        <location evidence="2">Endoplasmic reticulum membrane</location>
        <topology evidence="2">Single-pass membrane protein</topology>
    </subcellularLocation>
</comment>
<name>A0A0A1TT15_9HYPO</name>
<keyword evidence="5 8" id="KW-0479">Metal-binding</keyword>
<evidence type="ECO:0000256" key="7">
    <source>
        <dbReference type="ARBA" id="ARBA00023033"/>
    </source>
</evidence>
<dbReference type="PANTHER" id="PTHR24306">
    <property type="match status" value="1"/>
</dbReference>
<feature type="transmembrane region" description="Helical" evidence="9">
    <location>
        <begin position="9"/>
        <end position="29"/>
    </location>
</feature>
<dbReference type="GO" id="GO:0020037">
    <property type="term" value="F:heme binding"/>
    <property type="evidence" value="ECO:0007669"/>
    <property type="project" value="InterPro"/>
</dbReference>
<dbReference type="EMBL" id="CDHN01000007">
    <property type="protein sequence ID" value="CEJ94752.1"/>
    <property type="molecule type" value="Genomic_DNA"/>
</dbReference>
<evidence type="ECO:0000313" key="11">
    <source>
        <dbReference type="Proteomes" id="UP000039046"/>
    </source>
</evidence>
<accession>A0A0A1TT15</accession>
<keyword evidence="7" id="KW-0503">Monooxygenase</keyword>
<evidence type="ECO:0000256" key="1">
    <source>
        <dbReference type="ARBA" id="ARBA00001971"/>
    </source>
</evidence>
<dbReference type="GO" id="GO:0005789">
    <property type="term" value="C:endoplasmic reticulum membrane"/>
    <property type="evidence" value="ECO:0007669"/>
    <property type="project" value="UniProtKB-SubCell"/>
</dbReference>
<evidence type="ECO:0000256" key="3">
    <source>
        <dbReference type="ARBA" id="ARBA00010617"/>
    </source>
</evidence>
<comment type="cofactor">
    <cofactor evidence="1 8">
        <name>heme</name>
        <dbReference type="ChEBI" id="CHEBI:30413"/>
    </cofactor>
</comment>
<dbReference type="PRINTS" id="PR00465">
    <property type="entry name" value="EP450IV"/>
</dbReference>
<dbReference type="HOGENOM" id="CLU_018012_0_0_1"/>
<dbReference type="AlphaFoldDB" id="A0A0A1TT15"/>
<dbReference type="InterPro" id="IPR001128">
    <property type="entry name" value="Cyt_P450"/>
</dbReference>
<keyword evidence="11" id="KW-1185">Reference proteome</keyword>
<dbReference type="GO" id="GO:0005506">
    <property type="term" value="F:iron ion binding"/>
    <property type="evidence" value="ECO:0007669"/>
    <property type="project" value="InterPro"/>
</dbReference>
<dbReference type="STRING" id="1531966.A0A0A1TT15"/>
<evidence type="ECO:0000256" key="4">
    <source>
        <dbReference type="ARBA" id="ARBA00022516"/>
    </source>
</evidence>
<reference evidence="10 11" key="1">
    <citation type="journal article" date="2015" name="Genome Announc.">
        <title>Draft Genome Sequence and Gene Annotation of the Entomopathogenic Fungus Verticillium hemipterigenum.</title>
        <authorList>
            <person name="Horn F."/>
            <person name="Habel A."/>
            <person name="Scharf D.H."/>
            <person name="Dworschak J."/>
            <person name="Brakhage A.A."/>
            <person name="Guthke R."/>
            <person name="Hertweck C."/>
            <person name="Linde J."/>
        </authorList>
    </citation>
    <scope>NUCLEOTIDE SEQUENCE [LARGE SCALE GENOMIC DNA]</scope>
</reference>
<dbReference type="Pfam" id="PF00067">
    <property type="entry name" value="p450"/>
    <property type="match status" value="1"/>
</dbReference>
<evidence type="ECO:0000256" key="6">
    <source>
        <dbReference type="ARBA" id="ARBA00023004"/>
    </source>
</evidence>
<comment type="similarity">
    <text evidence="3">Belongs to the cytochrome P450 family.</text>
</comment>
<protein>
    <recommendedName>
        <fullName evidence="12">Cytochrome P450</fullName>
    </recommendedName>
</protein>
<dbReference type="GO" id="GO:0004497">
    <property type="term" value="F:monooxygenase activity"/>
    <property type="evidence" value="ECO:0007669"/>
    <property type="project" value="UniProtKB-KW"/>
</dbReference>
<keyword evidence="9" id="KW-1133">Transmembrane helix</keyword>
<feature type="binding site" description="axial binding residue" evidence="8">
    <location>
        <position position="525"/>
    </location>
    <ligand>
        <name>heme</name>
        <dbReference type="ChEBI" id="CHEBI:30413"/>
    </ligand>
    <ligandPart>
        <name>Fe</name>
        <dbReference type="ChEBI" id="CHEBI:18248"/>
    </ligandPart>
</feature>
<dbReference type="PANTHER" id="PTHR24306:SF7">
    <property type="entry name" value="AHBB"/>
    <property type="match status" value="1"/>
</dbReference>
<evidence type="ECO:0000256" key="9">
    <source>
        <dbReference type="SAM" id="Phobius"/>
    </source>
</evidence>
<dbReference type="OrthoDB" id="3366823at2759"/>
<dbReference type="SUPFAM" id="SSF48264">
    <property type="entry name" value="Cytochrome P450"/>
    <property type="match status" value="1"/>
</dbReference>
<dbReference type="InterPro" id="IPR002403">
    <property type="entry name" value="Cyt_P450_E_grp-IV"/>
</dbReference>
<evidence type="ECO:0000313" key="10">
    <source>
        <dbReference type="EMBL" id="CEJ94752.1"/>
    </source>
</evidence>
<dbReference type="InterPro" id="IPR036396">
    <property type="entry name" value="Cyt_P450_sf"/>
</dbReference>
<organism evidence="10 11">
    <name type="scientific">[Torrubiella] hemipterigena</name>
    <dbReference type="NCBI Taxonomy" id="1531966"/>
    <lineage>
        <taxon>Eukaryota</taxon>
        <taxon>Fungi</taxon>
        <taxon>Dikarya</taxon>
        <taxon>Ascomycota</taxon>
        <taxon>Pezizomycotina</taxon>
        <taxon>Sordariomycetes</taxon>
        <taxon>Hypocreomycetidae</taxon>
        <taxon>Hypocreales</taxon>
        <taxon>Clavicipitaceae</taxon>
        <taxon>Clavicipitaceae incertae sedis</taxon>
        <taxon>'Torrubiella' clade</taxon>
    </lineage>
</organism>
<keyword evidence="4" id="KW-0444">Lipid biosynthesis</keyword>
<evidence type="ECO:0000256" key="2">
    <source>
        <dbReference type="ARBA" id="ARBA00004389"/>
    </source>
</evidence>
<feature type="transmembrane region" description="Helical" evidence="9">
    <location>
        <begin position="35"/>
        <end position="53"/>
    </location>
</feature>
<sequence>MPMPKVSPWVATAYLCVFGAIAMGAYVAFVGAIDSAVITVVLVVMTTTTYALSFDSRNSKKLRDGNNRLPPPPGNVLEQILYTLHYLYDQAGFLERMREVFPEGIFSLKLSGKKHVFIHNPELSAALLSHPRDNVEAGGFRTELLQDAFGFTKRDAEKYHVGRDLLVKPMATLTADVTLNKLLQVNLVEMNRTIADMVTFNSSPADQMDWEVMAGAEIVEDKDGTQYVELDWMKMMTNYIGRTASTALFGSDFVYNFPEIWSDLETFDKGLKDLTAKKPWWIPQPMRRLAAQARARLLDYMRDYDDALGKHLAGEDVGVKWQDIEHTHEVNKARYNVYKTQTLGVDGMACANLSFFWGVHANTSPLTAWMIYEISRDPVFLEQIREEIAPYVQIYEEENHFGDAVWLPPRFQTVDLDGLLKKCVLLKASYIETLRLYTSSWSTRELTQDLFVNMKAQTHRPYILSKTTIAHVTQGVHQMDPVYYEDPDEWQPERHISVLLHQDGKTIRDAGMGVLKPFGSGSYTCKGRSLAFREMMLYTAIIITVYDIRPPQDESWVQPLVAARASTKMPTKPLLAWIKRRQLPKGNSSKAAK</sequence>
<proteinExistence type="inferred from homology"/>
<dbReference type="Gene3D" id="1.10.630.10">
    <property type="entry name" value="Cytochrome P450"/>
    <property type="match status" value="1"/>
</dbReference>
<dbReference type="Proteomes" id="UP000039046">
    <property type="component" value="Unassembled WGS sequence"/>
</dbReference>
<evidence type="ECO:0000256" key="5">
    <source>
        <dbReference type="ARBA" id="ARBA00022723"/>
    </source>
</evidence>
<keyword evidence="8" id="KW-0349">Heme</keyword>
<keyword evidence="9" id="KW-0812">Transmembrane</keyword>
<keyword evidence="7" id="KW-0560">Oxidoreductase</keyword>
<keyword evidence="9" id="KW-0472">Membrane</keyword>
<keyword evidence="6 8" id="KW-0408">Iron</keyword>
<evidence type="ECO:0000256" key="8">
    <source>
        <dbReference type="PIRSR" id="PIRSR602403-1"/>
    </source>
</evidence>
<evidence type="ECO:0008006" key="12">
    <source>
        <dbReference type="Google" id="ProtNLM"/>
    </source>
</evidence>
<keyword evidence="4" id="KW-0443">Lipid metabolism</keyword>
<dbReference type="GO" id="GO:0016705">
    <property type="term" value="F:oxidoreductase activity, acting on paired donors, with incorporation or reduction of molecular oxygen"/>
    <property type="evidence" value="ECO:0007669"/>
    <property type="project" value="InterPro"/>
</dbReference>
<gene>
    <name evidence="10" type="ORF">VHEMI10266</name>
</gene>